<comment type="similarity">
    <text evidence="5">Belongs to the SFH family.</text>
</comment>
<protein>
    <recommendedName>
        <fullName evidence="8">CRAL-TRIO domain-containing protein</fullName>
    </recommendedName>
</protein>
<keyword evidence="7" id="KW-1133">Transmembrane helix</keyword>
<dbReference type="PROSITE" id="PS50191">
    <property type="entry name" value="CRAL_TRIO"/>
    <property type="match status" value="1"/>
</dbReference>
<comment type="subcellular location">
    <subcellularLocation>
        <location evidence="1">Cell membrane</location>
        <topology evidence="1">Peripheral membrane protein</topology>
    </subcellularLocation>
    <subcellularLocation>
        <location evidence="2">Golgi apparatus membrane</location>
        <topology evidence="2">Peripheral membrane protein</topology>
    </subcellularLocation>
</comment>
<dbReference type="InterPro" id="IPR011074">
    <property type="entry name" value="CRAL/TRIO_N_dom"/>
</dbReference>
<dbReference type="SUPFAM" id="SSF46938">
    <property type="entry name" value="CRAL/TRIO N-terminal domain"/>
    <property type="match status" value="1"/>
</dbReference>
<evidence type="ECO:0000313" key="10">
    <source>
        <dbReference type="Proteomes" id="UP000327013"/>
    </source>
</evidence>
<dbReference type="EMBL" id="CM017321">
    <property type="protein sequence ID" value="KAE7997996.1"/>
    <property type="molecule type" value="Genomic_DNA"/>
</dbReference>
<keyword evidence="4" id="KW-0333">Golgi apparatus</keyword>
<dbReference type="InterPro" id="IPR051026">
    <property type="entry name" value="PI/PC_transfer"/>
</dbReference>
<dbReference type="InterPro" id="IPR036273">
    <property type="entry name" value="CRAL/TRIO_N_dom_sf"/>
</dbReference>
<organism evidence="9 10">
    <name type="scientific">Carpinus fangiana</name>
    <dbReference type="NCBI Taxonomy" id="176857"/>
    <lineage>
        <taxon>Eukaryota</taxon>
        <taxon>Viridiplantae</taxon>
        <taxon>Streptophyta</taxon>
        <taxon>Embryophyta</taxon>
        <taxon>Tracheophyta</taxon>
        <taxon>Spermatophyta</taxon>
        <taxon>Magnoliopsida</taxon>
        <taxon>eudicotyledons</taxon>
        <taxon>Gunneridae</taxon>
        <taxon>Pentapetalae</taxon>
        <taxon>rosids</taxon>
        <taxon>fabids</taxon>
        <taxon>Fagales</taxon>
        <taxon>Betulaceae</taxon>
        <taxon>Carpinus</taxon>
    </lineage>
</organism>
<keyword evidence="10" id="KW-1185">Reference proteome</keyword>
<dbReference type="Pfam" id="PF03765">
    <property type="entry name" value="CRAL_TRIO_N"/>
    <property type="match status" value="1"/>
</dbReference>
<evidence type="ECO:0000313" key="9">
    <source>
        <dbReference type="EMBL" id="KAE7997996.1"/>
    </source>
</evidence>
<accession>A0A5N6QFB2</accession>
<dbReference type="Gene3D" id="3.40.525.10">
    <property type="entry name" value="CRAL-TRIO lipid binding domain"/>
    <property type="match status" value="1"/>
</dbReference>
<dbReference type="Proteomes" id="UP000327013">
    <property type="component" value="Chromosome 1"/>
</dbReference>
<dbReference type="GO" id="GO:0000139">
    <property type="term" value="C:Golgi membrane"/>
    <property type="evidence" value="ECO:0007669"/>
    <property type="project" value="UniProtKB-SubCell"/>
</dbReference>
<evidence type="ECO:0000256" key="4">
    <source>
        <dbReference type="ARBA" id="ARBA00023034"/>
    </source>
</evidence>
<dbReference type="SUPFAM" id="SSF52087">
    <property type="entry name" value="CRAL/TRIO domain"/>
    <property type="match status" value="1"/>
</dbReference>
<dbReference type="PANTHER" id="PTHR45657:SF43">
    <property type="entry name" value="PHOSPHATIDYLINOSITOL_PHOSPHATIDYLCHOLINE TRANSFER PROTEIN SFH9"/>
    <property type="match status" value="1"/>
</dbReference>
<dbReference type="InterPro" id="IPR036865">
    <property type="entry name" value="CRAL-TRIO_dom_sf"/>
</dbReference>
<feature type="compositionally biased region" description="Basic and acidic residues" evidence="6">
    <location>
        <begin position="1"/>
        <end position="14"/>
    </location>
</feature>
<dbReference type="GO" id="GO:0005886">
    <property type="term" value="C:plasma membrane"/>
    <property type="evidence" value="ECO:0007669"/>
    <property type="project" value="UniProtKB-SubCell"/>
</dbReference>
<dbReference type="OrthoDB" id="1434354at2759"/>
<keyword evidence="3" id="KW-0653">Protein transport</keyword>
<evidence type="ECO:0000256" key="5">
    <source>
        <dbReference type="ARBA" id="ARBA00038020"/>
    </source>
</evidence>
<feature type="transmembrane region" description="Helical" evidence="7">
    <location>
        <begin position="220"/>
        <end position="241"/>
    </location>
</feature>
<feature type="domain" description="CRAL-TRIO" evidence="8">
    <location>
        <begin position="140"/>
        <end position="285"/>
    </location>
</feature>
<name>A0A5N6QFB2_9ROSI</name>
<evidence type="ECO:0000256" key="1">
    <source>
        <dbReference type="ARBA" id="ARBA00004202"/>
    </source>
</evidence>
<dbReference type="AlphaFoldDB" id="A0A5N6QFB2"/>
<keyword evidence="3" id="KW-0813">Transport</keyword>
<evidence type="ECO:0000259" key="8">
    <source>
        <dbReference type="PROSITE" id="PS50191"/>
    </source>
</evidence>
<dbReference type="CDD" id="cd00170">
    <property type="entry name" value="SEC14"/>
    <property type="match status" value="1"/>
</dbReference>
<dbReference type="SMART" id="SM00516">
    <property type="entry name" value="SEC14"/>
    <property type="match status" value="1"/>
</dbReference>
<evidence type="ECO:0000256" key="3">
    <source>
        <dbReference type="ARBA" id="ARBA00022927"/>
    </source>
</evidence>
<dbReference type="SMART" id="SM01100">
    <property type="entry name" value="CRAL_TRIO_N"/>
    <property type="match status" value="1"/>
</dbReference>
<sequence length="564" mass="63651">MASNQEEGKGKSGCEAETASEDERRRVRGRSLKKKAMSASTRLSHTLRKRGNRVADCRFASISIYDVRDAKEEQAVNAFREALLSKDLLPRRHDDYHTLLRFLKARKFDIDKTLHMWTEMLNWRKEYGVDSFLWDFVYDECEEVQRWYPHGYHGVDRGGRPVYIERLGKVDPSKLMNVTTVDRFLKYHVQGFEKVFSEKFPACSIAAKRHIDSTTTVLDVHALVILAYYGIYLASALFMCLQNIIASHCSASFAELGNKFQSKLLEAIDPSQLPDFLGGTCSCPNEGGCLRSDKGPWNNPEIMKLVHVGDAMYLRRIKSTSNGDDLEVKSSVSKVASSEISFAGSGSDMLTSASGFRQLMPLCRETGVLEERMSDPASTCNLVEPVGAAVRLEGDSTNNGTQRRPLKKFIPYLTSFIVHVMLKILTCVYLVLPGLGRFFAVQRADKPLGNISKPQFSNSGSEEQLISRSIKEDPLWQRLQHLETLINDLVKKPTKIPQDKDDMLRESLSRIKSIEYDLQKTKKALLATASKQVQLADSLEGLKENSSTVKAVYISKKSFLWKFI</sequence>
<dbReference type="PANTHER" id="PTHR45657">
    <property type="entry name" value="CRAL-TRIO DOMAIN-CONTAINING PROTEIN YKL091C-RELATED"/>
    <property type="match status" value="1"/>
</dbReference>
<dbReference type="InterPro" id="IPR001251">
    <property type="entry name" value="CRAL-TRIO_dom"/>
</dbReference>
<evidence type="ECO:0000256" key="2">
    <source>
        <dbReference type="ARBA" id="ARBA00004395"/>
    </source>
</evidence>
<feature type="compositionally biased region" description="Basic residues" evidence="6">
    <location>
        <begin position="26"/>
        <end position="36"/>
    </location>
</feature>
<reference evidence="9 10" key="1">
    <citation type="submission" date="2019-06" db="EMBL/GenBank/DDBJ databases">
        <title>A chromosomal-level reference genome of Carpinus fangiana (Coryloideae, Betulaceae).</title>
        <authorList>
            <person name="Yang X."/>
            <person name="Wang Z."/>
            <person name="Zhang L."/>
            <person name="Hao G."/>
            <person name="Liu J."/>
            <person name="Yang Y."/>
        </authorList>
    </citation>
    <scope>NUCLEOTIDE SEQUENCE [LARGE SCALE GENOMIC DNA]</scope>
    <source>
        <strain evidence="9">Cfa_2016G</strain>
        <tissue evidence="9">Leaf</tissue>
    </source>
</reference>
<dbReference type="GO" id="GO:0015031">
    <property type="term" value="P:protein transport"/>
    <property type="evidence" value="ECO:0007669"/>
    <property type="project" value="UniProtKB-KW"/>
</dbReference>
<evidence type="ECO:0000256" key="6">
    <source>
        <dbReference type="SAM" id="MobiDB-lite"/>
    </source>
</evidence>
<keyword evidence="7" id="KW-0472">Membrane</keyword>
<feature type="region of interest" description="Disordered" evidence="6">
    <location>
        <begin position="1"/>
        <end position="44"/>
    </location>
</feature>
<evidence type="ECO:0000256" key="7">
    <source>
        <dbReference type="SAM" id="Phobius"/>
    </source>
</evidence>
<proteinExistence type="inferred from homology"/>
<gene>
    <name evidence="9" type="ORF">FH972_002576</name>
</gene>
<keyword evidence="7" id="KW-0812">Transmembrane</keyword>
<feature type="transmembrane region" description="Helical" evidence="7">
    <location>
        <begin position="409"/>
        <end position="432"/>
    </location>
</feature>